<dbReference type="PANTHER" id="PTHR11432:SF3">
    <property type="entry name" value="NADH-UBIQUINONE OXIDOREDUCTASE CHAIN 1"/>
    <property type="match status" value="1"/>
</dbReference>
<name>A0A212J5B2_9BACT</name>
<dbReference type="PANTHER" id="PTHR11432">
    <property type="entry name" value="NADH DEHYDROGENASE SUBUNIT 1"/>
    <property type="match status" value="1"/>
</dbReference>
<feature type="transmembrane region" description="Helical" evidence="5">
    <location>
        <begin position="74"/>
        <end position="96"/>
    </location>
</feature>
<evidence type="ECO:0000256" key="5">
    <source>
        <dbReference type="HAMAP-Rule" id="MF_01350"/>
    </source>
</evidence>
<feature type="transmembrane region" description="Helical" evidence="5">
    <location>
        <begin position="229"/>
        <end position="254"/>
    </location>
</feature>
<proteinExistence type="inferred from homology"/>
<keyword evidence="5 7" id="KW-0830">Ubiquinone</keyword>
<feature type="transmembrane region" description="Helical" evidence="5">
    <location>
        <begin position="148"/>
        <end position="168"/>
    </location>
</feature>
<sequence>MNVLVIVLQLLVLLVVVLLHVAYATYFERKVIGHMQMRMGPTRVGWLGLLQPIADGIKSFFKEDIIPSAADKPIFMLAPIICLVPAFASLAILPWAEGWALSNINIGLLFVFAMSSLGGYGVVLAGWASNSKFSFLGGLRASAQVISYEIAMGLSLVGVMLLSGSLNLGDIVAAQGDSFFGMFAFRQCIGFFIFCVAMLAETNRVPFDLPEAESELVSGYCTEYSGMRYALFFMAEYTSMFVMATVGVVCFLGGWRGPVEVGFFPPFWLVLKVYGVMFFFFWVRATLPRYRYDQLMALGWKVLIPLALFNIVITALGKALAS</sequence>
<evidence type="ECO:0000313" key="7">
    <source>
        <dbReference type="EMBL" id="SBV94607.1"/>
    </source>
</evidence>
<feature type="transmembrane region" description="Helical" evidence="5">
    <location>
        <begin position="108"/>
        <end position="128"/>
    </location>
</feature>
<dbReference type="Pfam" id="PF00146">
    <property type="entry name" value="NADHdh"/>
    <property type="match status" value="1"/>
</dbReference>
<keyword evidence="5" id="KW-1278">Translocase</keyword>
<comment type="similarity">
    <text evidence="5 6">Belongs to the complex I subunit 1 family.</text>
</comment>
<keyword evidence="3 5" id="KW-1133">Transmembrane helix</keyword>
<dbReference type="EC" id="7.1.1.-" evidence="5"/>
<keyword evidence="5 6" id="KW-0520">NAD</keyword>
<dbReference type="GO" id="GO:0003954">
    <property type="term" value="F:NADH dehydrogenase activity"/>
    <property type="evidence" value="ECO:0007669"/>
    <property type="project" value="TreeGrafter"/>
</dbReference>
<keyword evidence="4 5" id="KW-0472">Membrane</keyword>
<keyword evidence="5" id="KW-0874">Quinone</keyword>
<comment type="caution">
    <text evidence="5">Lacks conserved residue(s) required for the propagation of feature annotation.</text>
</comment>
<dbReference type="GO" id="GO:0048038">
    <property type="term" value="F:quinone binding"/>
    <property type="evidence" value="ECO:0007669"/>
    <property type="project" value="UniProtKB-KW"/>
</dbReference>
<dbReference type="HAMAP" id="MF_01350">
    <property type="entry name" value="NDH1_NuoH"/>
    <property type="match status" value="1"/>
</dbReference>
<dbReference type="RefSeq" id="WP_192111325.1">
    <property type="nucleotide sequence ID" value="NZ_CAKSVL010000009.1"/>
</dbReference>
<organism evidence="7">
    <name type="scientific">uncultured Desulfovibrio sp</name>
    <dbReference type="NCBI Taxonomy" id="167968"/>
    <lineage>
        <taxon>Bacteria</taxon>
        <taxon>Pseudomonadati</taxon>
        <taxon>Thermodesulfobacteriota</taxon>
        <taxon>Desulfovibrionia</taxon>
        <taxon>Desulfovibrionales</taxon>
        <taxon>Desulfovibrionaceae</taxon>
        <taxon>Desulfovibrio</taxon>
        <taxon>environmental samples</taxon>
    </lineage>
</organism>
<evidence type="ECO:0000256" key="4">
    <source>
        <dbReference type="ARBA" id="ARBA00023136"/>
    </source>
</evidence>
<comment type="catalytic activity">
    <reaction evidence="5">
        <text>a quinone + NADH + 5 H(+)(in) = a quinol + NAD(+) + 4 H(+)(out)</text>
        <dbReference type="Rhea" id="RHEA:57888"/>
        <dbReference type="ChEBI" id="CHEBI:15378"/>
        <dbReference type="ChEBI" id="CHEBI:24646"/>
        <dbReference type="ChEBI" id="CHEBI:57540"/>
        <dbReference type="ChEBI" id="CHEBI:57945"/>
        <dbReference type="ChEBI" id="CHEBI:132124"/>
    </reaction>
</comment>
<dbReference type="AlphaFoldDB" id="A0A212J5B2"/>
<dbReference type="EMBL" id="FLUP01000001">
    <property type="protein sequence ID" value="SBV94607.1"/>
    <property type="molecule type" value="Genomic_DNA"/>
</dbReference>
<comment type="function">
    <text evidence="5">NDH-1 shuttles electrons from NADH, via FMN and iron-sulfur (Fe-S) centers, to quinones in the respiratory chain. The immediate electron acceptor for the enzyme in this species is believed to be ubiquinone. Couples the redox reaction to proton translocation (for every two electrons transferred, four hydrogen ions are translocated across the cytoplasmic membrane), and thus conserves the redox energy in a proton gradient. This subunit may bind ubiquinone.</text>
</comment>
<evidence type="ECO:0000256" key="2">
    <source>
        <dbReference type="ARBA" id="ARBA00022692"/>
    </source>
</evidence>
<dbReference type="GO" id="GO:0009060">
    <property type="term" value="P:aerobic respiration"/>
    <property type="evidence" value="ECO:0007669"/>
    <property type="project" value="TreeGrafter"/>
</dbReference>
<feature type="transmembrane region" description="Helical" evidence="5">
    <location>
        <begin position="180"/>
        <end position="200"/>
    </location>
</feature>
<accession>A0A212J5B2</accession>
<evidence type="ECO:0000256" key="1">
    <source>
        <dbReference type="ARBA" id="ARBA00004141"/>
    </source>
</evidence>
<dbReference type="GO" id="GO:0016655">
    <property type="term" value="F:oxidoreductase activity, acting on NAD(P)H, quinone or similar compound as acceptor"/>
    <property type="evidence" value="ECO:0007669"/>
    <property type="project" value="UniProtKB-UniRule"/>
</dbReference>
<dbReference type="NCBIfam" id="NF004741">
    <property type="entry name" value="PRK06076.1-2"/>
    <property type="match status" value="1"/>
</dbReference>
<dbReference type="PROSITE" id="PS00667">
    <property type="entry name" value="COMPLEX1_ND1_1"/>
    <property type="match status" value="1"/>
</dbReference>
<feature type="transmembrane region" description="Helical" evidence="5">
    <location>
        <begin position="261"/>
        <end position="282"/>
    </location>
</feature>
<gene>
    <name evidence="5 7" type="primary">nuoH</name>
    <name evidence="7" type="ORF">KM92DES2_10551</name>
</gene>
<dbReference type="InterPro" id="IPR001694">
    <property type="entry name" value="NADH_UbQ_OxRdtase_su1/FPO"/>
</dbReference>
<dbReference type="PROSITE" id="PS00668">
    <property type="entry name" value="COMPLEX1_ND1_2"/>
    <property type="match status" value="1"/>
</dbReference>
<reference evidence="7" key="1">
    <citation type="submission" date="2016-04" db="EMBL/GenBank/DDBJ databases">
        <authorList>
            <person name="Evans L.H."/>
            <person name="Alamgir A."/>
            <person name="Owens N."/>
            <person name="Weber N.D."/>
            <person name="Virtaneva K."/>
            <person name="Barbian K."/>
            <person name="Babar A."/>
            <person name="Rosenke K."/>
        </authorList>
    </citation>
    <scope>NUCLEOTIDE SEQUENCE</scope>
    <source>
        <strain evidence="7">92-2</strain>
    </source>
</reference>
<dbReference type="GO" id="GO:0005886">
    <property type="term" value="C:plasma membrane"/>
    <property type="evidence" value="ECO:0007669"/>
    <property type="project" value="UniProtKB-SubCell"/>
</dbReference>
<keyword evidence="2 5" id="KW-0812">Transmembrane</keyword>
<dbReference type="InterPro" id="IPR018086">
    <property type="entry name" value="NADH_UbQ_OxRdtase_su1_CS"/>
</dbReference>
<protein>
    <recommendedName>
        <fullName evidence="5">NADH-quinone oxidoreductase subunit H</fullName>
        <ecNumber evidence="5">7.1.1.-</ecNumber>
    </recommendedName>
    <alternativeName>
        <fullName evidence="5">NADH dehydrogenase I subunit H</fullName>
    </alternativeName>
    <alternativeName>
        <fullName evidence="5">NDH-1 subunit H</fullName>
    </alternativeName>
</protein>
<comment type="subunit">
    <text evidence="5">NDH-1 is composed of 14 different subunits. Subunits NuoA, H, J, K, L, M, N constitute the membrane sector of the complex.</text>
</comment>
<evidence type="ECO:0000256" key="3">
    <source>
        <dbReference type="ARBA" id="ARBA00022989"/>
    </source>
</evidence>
<keyword evidence="5" id="KW-1003">Cell membrane</keyword>
<comment type="subcellular location">
    <subcellularLocation>
        <location evidence="5 6">Cell membrane</location>
        <topology evidence="5 6">Multi-pass membrane protein</topology>
    </subcellularLocation>
    <subcellularLocation>
        <location evidence="1">Membrane</location>
        <topology evidence="1">Multi-pass membrane protein</topology>
    </subcellularLocation>
</comment>
<evidence type="ECO:0000256" key="6">
    <source>
        <dbReference type="RuleBase" id="RU000471"/>
    </source>
</evidence>
<feature type="transmembrane region" description="Helical" evidence="5">
    <location>
        <begin position="302"/>
        <end position="321"/>
    </location>
</feature>